<evidence type="ECO:0000313" key="2">
    <source>
        <dbReference type="EMBL" id="MED6273649.1"/>
    </source>
</evidence>
<comment type="caution">
    <text evidence="2">The sequence shown here is derived from an EMBL/GenBank/DDBJ whole genome shotgun (WGS) entry which is preliminary data.</text>
</comment>
<feature type="region of interest" description="Disordered" evidence="1">
    <location>
        <begin position="43"/>
        <end position="73"/>
    </location>
</feature>
<accession>A0ABU7DF47</accession>
<reference evidence="2 3" key="1">
    <citation type="submission" date="2021-06" db="EMBL/GenBank/DDBJ databases">
        <authorList>
            <person name="Palmer J.M."/>
        </authorList>
    </citation>
    <scope>NUCLEOTIDE SEQUENCE [LARGE SCALE GENOMIC DNA]</scope>
    <source>
        <strain evidence="2 3">CL_MEX2019</strain>
        <tissue evidence="2">Muscle</tissue>
    </source>
</reference>
<gene>
    <name evidence="2" type="ORF">CHARACLAT_008668</name>
</gene>
<organism evidence="2 3">
    <name type="scientific">Characodon lateralis</name>
    <dbReference type="NCBI Taxonomy" id="208331"/>
    <lineage>
        <taxon>Eukaryota</taxon>
        <taxon>Metazoa</taxon>
        <taxon>Chordata</taxon>
        <taxon>Craniata</taxon>
        <taxon>Vertebrata</taxon>
        <taxon>Euteleostomi</taxon>
        <taxon>Actinopterygii</taxon>
        <taxon>Neopterygii</taxon>
        <taxon>Teleostei</taxon>
        <taxon>Neoteleostei</taxon>
        <taxon>Acanthomorphata</taxon>
        <taxon>Ovalentaria</taxon>
        <taxon>Atherinomorphae</taxon>
        <taxon>Cyprinodontiformes</taxon>
        <taxon>Goodeidae</taxon>
        <taxon>Characodon</taxon>
    </lineage>
</organism>
<feature type="compositionally biased region" description="Polar residues" evidence="1">
    <location>
        <begin position="43"/>
        <end position="68"/>
    </location>
</feature>
<proteinExistence type="predicted"/>
<evidence type="ECO:0000256" key="1">
    <source>
        <dbReference type="SAM" id="MobiDB-lite"/>
    </source>
</evidence>
<name>A0ABU7DF47_9TELE</name>
<dbReference type="Proteomes" id="UP001352852">
    <property type="component" value="Unassembled WGS sequence"/>
</dbReference>
<sequence length="134" mass="15167">MDHEKRMYWIPSCNRSSFASSWQRPLANAEIFTSAHISPTLSLMSNPRSARTTSPGSNFCRSPQFSDQQQHDCQKPPQTDVTCWLQAMSPWPLHQRAEVCLHDIYGICERGGHSQSVDAEQLSNMLDGIPEFPC</sequence>
<keyword evidence="3" id="KW-1185">Reference proteome</keyword>
<evidence type="ECO:0000313" key="3">
    <source>
        <dbReference type="Proteomes" id="UP001352852"/>
    </source>
</evidence>
<protein>
    <submittedName>
        <fullName evidence="2">Uncharacterized protein</fullName>
    </submittedName>
</protein>
<dbReference type="EMBL" id="JAHUTJ010025102">
    <property type="protein sequence ID" value="MED6273649.1"/>
    <property type="molecule type" value="Genomic_DNA"/>
</dbReference>